<name>A0ABS0I351_9BACT</name>
<keyword evidence="2" id="KW-1185">Reference proteome</keyword>
<accession>A0ABS0I351</accession>
<protein>
    <submittedName>
        <fullName evidence="1">Uncharacterized protein</fullName>
    </submittedName>
</protein>
<organism evidence="1 2">
    <name type="scientific">Hymenobacter ruricola</name>
    <dbReference type="NCBI Taxonomy" id="2791023"/>
    <lineage>
        <taxon>Bacteria</taxon>
        <taxon>Pseudomonadati</taxon>
        <taxon>Bacteroidota</taxon>
        <taxon>Cytophagia</taxon>
        <taxon>Cytophagales</taxon>
        <taxon>Hymenobacteraceae</taxon>
        <taxon>Hymenobacter</taxon>
    </lineage>
</organism>
<dbReference type="Proteomes" id="UP000618931">
    <property type="component" value="Unassembled WGS sequence"/>
</dbReference>
<gene>
    <name evidence="1" type="ORF">I2H31_09715</name>
</gene>
<evidence type="ECO:0000313" key="2">
    <source>
        <dbReference type="Proteomes" id="UP000618931"/>
    </source>
</evidence>
<sequence length="134" mass="15466">MESTSIISLISQRTGDSLSTESLQVVRDFTLLWMFYEGSVFGTHYESEKMKELVERGELSLHDLNSHWDYFQQRYLSSPRIFSAQFDQLTISQQSAKDRARLEQLLTEPTPTDADRTIAVPHDCRVAYCIPVTQ</sequence>
<dbReference type="EMBL" id="JADQDM010000003">
    <property type="protein sequence ID" value="MBF9221381.1"/>
    <property type="molecule type" value="Genomic_DNA"/>
</dbReference>
<comment type="caution">
    <text evidence="1">The sequence shown here is derived from an EMBL/GenBank/DDBJ whole genome shotgun (WGS) entry which is preliminary data.</text>
</comment>
<proteinExistence type="predicted"/>
<reference evidence="1 2" key="1">
    <citation type="submission" date="2020-11" db="EMBL/GenBank/DDBJ databases">
        <authorList>
            <person name="Kim M.K."/>
        </authorList>
    </citation>
    <scope>NUCLEOTIDE SEQUENCE [LARGE SCALE GENOMIC DNA]</scope>
    <source>
        <strain evidence="1 2">BT662</strain>
    </source>
</reference>
<evidence type="ECO:0000313" key="1">
    <source>
        <dbReference type="EMBL" id="MBF9221381.1"/>
    </source>
</evidence>
<dbReference type="RefSeq" id="WP_196292827.1">
    <property type="nucleotide sequence ID" value="NZ_JADQDM010000003.1"/>
</dbReference>